<dbReference type="PANTHER" id="PTHR45824">
    <property type="entry name" value="GH16843P"/>
    <property type="match status" value="1"/>
</dbReference>
<dbReference type="Gene3D" id="3.40.525.10">
    <property type="entry name" value="CRAL-TRIO lipid binding domain"/>
    <property type="match status" value="1"/>
</dbReference>
<gene>
    <name evidence="3" type="ORF">LPJ64_002504</name>
</gene>
<dbReference type="SUPFAM" id="SSF52087">
    <property type="entry name" value="CRAL/TRIO domain"/>
    <property type="match status" value="1"/>
</dbReference>
<dbReference type="PANTHER" id="PTHR45824:SF29">
    <property type="entry name" value="GH16843P"/>
    <property type="match status" value="1"/>
</dbReference>
<dbReference type="Proteomes" id="UP001145021">
    <property type="component" value="Unassembled WGS sequence"/>
</dbReference>
<dbReference type="InterPro" id="IPR036273">
    <property type="entry name" value="CRAL/TRIO_N_dom_sf"/>
</dbReference>
<reference evidence="3" key="1">
    <citation type="submission" date="2022-07" db="EMBL/GenBank/DDBJ databases">
        <title>Phylogenomic reconstructions and comparative analyses of Kickxellomycotina fungi.</title>
        <authorList>
            <person name="Reynolds N.K."/>
            <person name="Stajich J.E."/>
            <person name="Barry K."/>
            <person name="Grigoriev I.V."/>
            <person name="Crous P."/>
            <person name="Smith M.E."/>
        </authorList>
    </citation>
    <scope>NUCLEOTIDE SEQUENCE</scope>
    <source>
        <strain evidence="3">NBRC 105413</strain>
    </source>
</reference>
<dbReference type="GO" id="GO:0008526">
    <property type="term" value="F:phosphatidylinositol transfer activity"/>
    <property type="evidence" value="ECO:0007669"/>
    <property type="project" value="TreeGrafter"/>
</dbReference>
<dbReference type="InterPro" id="IPR036865">
    <property type="entry name" value="CRAL-TRIO_dom_sf"/>
</dbReference>
<dbReference type="CDD" id="cd00170">
    <property type="entry name" value="SEC14"/>
    <property type="match status" value="1"/>
</dbReference>
<dbReference type="InterPro" id="IPR052578">
    <property type="entry name" value="PI_Transfer_CRAL-TRIO"/>
</dbReference>
<sequence>MSGFFSGLLGLKPTDASPVDESDVSKTDSIIYDTTPRLFPSAGIETDPTPSPTPEEQKTVDAIDAQRAELLKDLPQEPADDTPRFNADLWLSTQRILLYVRANKNDQEKAIKRLRATLVWHCQYRPHAITPEMMRTEGATGKQYVNGHDRGGRPIVYMFPHNQNTKEAKENLRWVVYTMEQAIRAMPQGVTKLTIIIDASRYSMSQSVPLSTAREFLHILDAHYPERLHKALILSPPKLFVMFYHLLAPFIDVVTKAKIAFVDFAGNKTKSADGPWVDIFDHIAPDQLQSNVGGEWHFKYEQDAYWVELEKSYNDWIKATSLVDMRISDNNTETVKPDDDKPTKTLQAKEK</sequence>
<dbReference type="InterPro" id="IPR001251">
    <property type="entry name" value="CRAL-TRIO_dom"/>
</dbReference>
<dbReference type="Pfam" id="PF00650">
    <property type="entry name" value="CRAL_TRIO"/>
    <property type="match status" value="1"/>
</dbReference>
<evidence type="ECO:0000313" key="3">
    <source>
        <dbReference type="EMBL" id="KAJ1645991.1"/>
    </source>
</evidence>
<comment type="caution">
    <text evidence="3">The sequence shown here is derived from an EMBL/GenBank/DDBJ whole genome shotgun (WGS) entry which is preliminary data.</text>
</comment>
<evidence type="ECO:0000313" key="4">
    <source>
        <dbReference type="Proteomes" id="UP001145021"/>
    </source>
</evidence>
<dbReference type="SUPFAM" id="SSF46938">
    <property type="entry name" value="CRAL/TRIO N-terminal domain"/>
    <property type="match status" value="1"/>
</dbReference>
<name>A0A9W7XJK2_9FUNG</name>
<keyword evidence="4" id="KW-1185">Reference proteome</keyword>
<feature type="domain" description="CRAL-TRIO" evidence="2">
    <location>
        <begin position="145"/>
        <end position="300"/>
    </location>
</feature>
<evidence type="ECO:0000259" key="2">
    <source>
        <dbReference type="PROSITE" id="PS50191"/>
    </source>
</evidence>
<feature type="compositionally biased region" description="Basic and acidic residues" evidence="1">
    <location>
        <begin position="335"/>
        <end position="351"/>
    </location>
</feature>
<protein>
    <recommendedName>
        <fullName evidence="2">CRAL-TRIO domain-containing protein</fullName>
    </recommendedName>
</protein>
<dbReference type="PROSITE" id="PS50191">
    <property type="entry name" value="CRAL_TRIO"/>
    <property type="match status" value="1"/>
</dbReference>
<dbReference type="EMBL" id="JANBOH010000080">
    <property type="protein sequence ID" value="KAJ1645991.1"/>
    <property type="molecule type" value="Genomic_DNA"/>
</dbReference>
<dbReference type="AlphaFoldDB" id="A0A9W7XJK2"/>
<proteinExistence type="predicted"/>
<feature type="region of interest" description="Disordered" evidence="1">
    <location>
        <begin position="330"/>
        <end position="351"/>
    </location>
</feature>
<accession>A0A9W7XJK2</accession>
<feature type="region of interest" description="Disordered" evidence="1">
    <location>
        <begin position="37"/>
        <end position="56"/>
    </location>
</feature>
<organism evidence="3 4">
    <name type="scientific">Coemansia asiatica</name>
    <dbReference type="NCBI Taxonomy" id="1052880"/>
    <lineage>
        <taxon>Eukaryota</taxon>
        <taxon>Fungi</taxon>
        <taxon>Fungi incertae sedis</taxon>
        <taxon>Zoopagomycota</taxon>
        <taxon>Kickxellomycotina</taxon>
        <taxon>Kickxellomycetes</taxon>
        <taxon>Kickxellales</taxon>
        <taxon>Kickxellaceae</taxon>
        <taxon>Coemansia</taxon>
    </lineage>
</organism>
<dbReference type="SMART" id="SM00516">
    <property type="entry name" value="SEC14"/>
    <property type="match status" value="1"/>
</dbReference>
<evidence type="ECO:0000256" key="1">
    <source>
        <dbReference type="SAM" id="MobiDB-lite"/>
    </source>
</evidence>